<dbReference type="CDD" id="cd00082">
    <property type="entry name" value="HisKA"/>
    <property type="match status" value="1"/>
</dbReference>
<evidence type="ECO:0000256" key="4">
    <source>
        <dbReference type="ARBA" id="ARBA00022553"/>
    </source>
</evidence>
<dbReference type="PANTHER" id="PTHR45453:SF1">
    <property type="entry name" value="PHOSPHATE REGULON SENSOR PROTEIN PHOR"/>
    <property type="match status" value="1"/>
</dbReference>
<dbReference type="InterPro" id="IPR050351">
    <property type="entry name" value="BphY/WalK/GraS-like"/>
</dbReference>
<dbReference type="EC" id="2.7.13.3" evidence="3"/>
<dbReference type="InterPro" id="IPR005467">
    <property type="entry name" value="His_kinase_dom"/>
</dbReference>
<dbReference type="Gene3D" id="1.10.287.130">
    <property type="match status" value="1"/>
</dbReference>
<evidence type="ECO:0000256" key="8">
    <source>
        <dbReference type="ARBA" id="ARBA00039401"/>
    </source>
</evidence>
<keyword evidence="12" id="KW-0067">ATP-binding</keyword>
<dbReference type="SUPFAM" id="SSF55874">
    <property type="entry name" value="ATPase domain of HSP90 chaperone/DNA topoisomerase II/histidine kinase"/>
    <property type="match status" value="1"/>
</dbReference>
<sequence>MDSVTLLIIVGLLGLVLGMACMYAFRVSERQRAAGIDVDEPAIPAGAAEVLASLGLAYIVVDTVDGVVRANPAAYAFGLVRGHTLIHRELLELTRRVRADGVIIDRDYELPRGLQEDTSIVVNLRVAPLGDEYILLLADDRTDLTRTEAVRHDFVANVSHELKTPVGAISLLTETIEDAADDEEAVRRFAPRLRKESQRLASLVQDIIELSRVQGKNVVHAGEPTDLNDVIHEAVDRARLPAEAKHIELRVGGSLPRPVHGDHDQLTMAFRNLVDNAVRYSPEHTRVGIGLSSREGVAQVTITDQGIGIAPENRERVFERFYRGDSARSRQTGGTGLGLSIVKHVVTNHGGEVQLWSQVGKGSTFTVRLPEIDESVLVASVDSASGTASGTASDSASGTPSGAASGAGRDRSTHDHSAHHHTAQDRPGQDHIAQDRPADQRTAEGGHA</sequence>
<evidence type="ECO:0000313" key="12">
    <source>
        <dbReference type="EMBL" id="MDR8018769.1"/>
    </source>
</evidence>
<keyword evidence="12" id="KW-0547">Nucleotide-binding</keyword>
<dbReference type="Proteomes" id="UP001251870">
    <property type="component" value="Unassembled WGS sequence"/>
</dbReference>
<evidence type="ECO:0000256" key="9">
    <source>
        <dbReference type="SAM" id="MobiDB-lite"/>
    </source>
</evidence>
<keyword evidence="10" id="KW-1133">Transmembrane helix</keyword>
<reference evidence="12 13" key="1">
    <citation type="submission" date="2023-09" db="EMBL/GenBank/DDBJ databases">
        <title>Description of three actinobacteria isolated from air of manufacturing shop in a pharmaceutical factory.</title>
        <authorList>
            <person name="Zhang D.-F."/>
        </authorList>
    </citation>
    <scope>NUCLEOTIDE SEQUENCE [LARGE SCALE GENOMIC DNA]</scope>
    <source>
        <strain evidence="12 13">LY-0111</strain>
    </source>
</reference>
<keyword evidence="4" id="KW-0597">Phosphoprotein</keyword>
<evidence type="ECO:0000256" key="5">
    <source>
        <dbReference type="ARBA" id="ARBA00022679"/>
    </source>
</evidence>
<dbReference type="InterPro" id="IPR036097">
    <property type="entry name" value="HisK_dim/P_sf"/>
</dbReference>
<evidence type="ECO:0000256" key="2">
    <source>
        <dbReference type="ARBA" id="ARBA00004236"/>
    </source>
</evidence>
<evidence type="ECO:0000256" key="7">
    <source>
        <dbReference type="ARBA" id="ARBA00023012"/>
    </source>
</evidence>
<dbReference type="InterPro" id="IPR003594">
    <property type="entry name" value="HATPase_dom"/>
</dbReference>
<protein>
    <recommendedName>
        <fullName evidence="8">Sensor-like histidine kinase SenX3</fullName>
        <ecNumber evidence="3">2.7.13.3</ecNumber>
    </recommendedName>
</protein>
<evidence type="ECO:0000256" key="10">
    <source>
        <dbReference type="SAM" id="Phobius"/>
    </source>
</evidence>
<dbReference type="Pfam" id="PF00512">
    <property type="entry name" value="HisKA"/>
    <property type="match status" value="1"/>
</dbReference>
<dbReference type="InterPro" id="IPR036890">
    <property type="entry name" value="HATPase_C_sf"/>
</dbReference>
<comment type="subcellular location">
    <subcellularLocation>
        <location evidence="2">Cell membrane</location>
    </subcellularLocation>
</comment>
<keyword evidence="7" id="KW-0902">Two-component regulatory system</keyword>
<dbReference type="RefSeq" id="WP_310547762.1">
    <property type="nucleotide sequence ID" value="NZ_JAVKGR010000003.1"/>
</dbReference>
<organism evidence="12 13">
    <name type="scientific">Nesterenkonia aerolata</name>
    <dbReference type="NCBI Taxonomy" id="3074079"/>
    <lineage>
        <taxon>Bacteria</taxon>
        <taxon>Bacillati</taxon>
        <taxon>Actinomycetota</taxon>
        <taxon>Actinomycetes</taxon>
        <taxon>Micrococcales</taxon>
        <taxon>Micrococcaceae</taxon>
        <taxon>Nesterenkonia</taxon>
    </lineage>
</organism>
<dbReference type="InterPro" id="IPR004358">
    <property type="entry name" value="Sig_transdc_His_kin-like_C"/>
</dbReference>
<dbReference type="GO" id="GO:0005524">
    <property type="term" value="F:ATP binding"/>
    <property type="evidence" value="ECO:0007669"/>
    <property type="project" value="UniProtKB-KW"/>
</dbReference>
<evidence type="ECO:0000256" key="1">
    <source>
        <dbReference type="ARBA" id="ARBA00000085"/>
    </source>
</evidence>
<keyword evidence="10" id="KW-0812">Transmembrane</keyword>
<feature type="compositionally biased region" description="Low complexity" evidence="9">
    <location>
        <begin position="385"/>
        <end position="407"/>
    </location>
</feature>
<dbReference type="Gene3D" id="3.30.565.10">
    <property type="entry name" value="Histidine kinase-like ATPase, C-terminal domain"/>
    <property type="match status" value="1"/>
</dbReference>
<dbReference type="EMBL" id="JAVKGR010000003">
    <property type="protein sequence ID" value="MDR8018769.1"/>
    <property type="molecule type" value="Genomic_DNA"/>
</dbReference>
<keyword evidence="6" id="KW-0418">Kinase</keyword>
<dbReference type="SUPFAM" id="SSF47384">
    <property type="entry name" value="Homodimeric domain of signal transducing histidine kinase"/>
    <property type="match status" value="1"/>
</dbReference>
<evidence type="ECO:0000256" key="3">
    <source>
        <dbReference type="ARBA" id="ARBA00012438"/>
    </source>
</evidence>
<dbReference type="SMART" id="SM00387">
    <property type="entry name" value="HATPase_c"/>
    <property type="match status" value="1"/>
</dbReference>
<keyword evidence="5" id="KW-0808">Transferase</keyword>
<feature type="transmembrane region" description="Helical" evidence="10">
    <location>
        <begin position="6"/>
        <end position="25"/>
    </location>
</feature>
<feature type="domain" description="Histidine kinase" evidence="11">
    <location>
        <begin position="157"/>
        <end position="373"/>
    </location>
</feature>
<feature type="region of interest" description="Disordered" evidence="9">
    <location>
        <begin position="385"/>
        <end position="448"/>
    </location>
</feature>
<accession>A0ABU2DQI7</accession>
<dbReference type="CDD" id="cd00075">
    <property type="entry name" value="HATPase"/>
    <property type="match status" value="1"/>
</dbReference>
<feature type="compositionally biased region" description="Basic and acidic residues" evidence="9">
    <location>
        <begin position="408"/>
        <end position="448"/>
    </location>
</feature>
<name>A0ABU2DQI7_9MICC</name>
<proteinExistence type="predicted"/>
<dbReference type="InterPro" id="IPR003661">
    <property type="entry name" value="HisK_dim/P_dom"/>
</dbReference>
<evidence type="ECO:0000313" key="13">
    <source>
        <dbReference type="Proteomes" id="UP001251870"/>
    </source>
</evidence>
<comment type="catalytic activity">
    <reaction evidence="1">
        <text>ATP + protein L-histidine = ADP + protein N-phospho-L-histidine.</text>
        <dbReference type="EC" id="2.7.13.3"/>
    </reaction>
</comment>
<dbReference type="SMART" id="SM00388">
    <property type="entry name" value="HisKA"/>
    <property type="match status" value="1"/>
</dbReference>
<keyword evidence="13" id="KW-1185">Reference proteome</keyword>
<keyword evidence="10" id="KW-0472">Membrane</keyword>
<gene>
    <name evidence="12" type="ORF">RIL96_04230</name>
</gene>
<dbReference type="Pfam" id="PF02518">
    <property type="entry name" value="HATPase_c"/>
    <property type="match status" value="1"/>
</dbReference>
<comment type="caution">
    <text evidence="12">The sequence shown here is derived from an EMBL/GenBank/DDBJ whole genome shotgun (WGS) entry which is preliminary data.</text>
</comment>
<dbReference type="PROSITE" id="PS50109">
    <property type="entry name" value="HIS_KIN"/>
    <property type="match status" value="1"/>
</dbReference>
<dbReference type="PRINTS" id="PR00344">
    <property type="entry name" value="BCTRLSENSOR"/>
</dbReference>
<evidence type="ECO:0000256" key="6">
    <source>
        <dbReference type="ARBA" id="ARBA00022777"/>
    </source>
</evidence>
<dbReference type="PANTHER" id="PTHR45453">
    <property type="entry name" value="PHOSPHATE REGULON SENSOR PROTEIN PHOR"/>
    <property type="match status" value="1"/>
</dbReference>
<evidence type="ECO:0000259" key="11">
    <source>
        <dbReference type="PROSITE" id="PS50109"/>
    </source>
</evidence>